<proteinExistence type="predicted"/>
<accession>A0A0F9QFR6</accession>
<comment type="caution">
    <text evidence="1">The sequence shown here is derived from an EMBL/GenBank/DDBJ whole genome shotgun (WGS) entry which is preliminary data.</text>
</comment>
<sequence length="155" mass="17924">MILNNLIINSIKNIQKHLKSIGIDIINITPIRDSFLIKCRSGDQEIFLYCVIAGPKTFIEEEIAKLIELKLRKKIDLSGNRDYNWKKRVKKDVIQTLRDKKVKLEELIKSTGLTKLEASFPNICAVLKKIEISTVCNSSKYLVVMNWKRNLSKIH</sequence>
<dbReference type="EMBL" id="LAZR01002009">
    <property type="protein sequence ID" value="KKN35812.1"/>
    <property type="molecule type" value="Genomic_DNA"/>
</dbReference>
<gene>
    <name evidence="1" type="ORF">LCGC14_0779800</name>
</gene>
<organism evidence="1">
    <name type="scientific">marine sediment metagenome</name>
    <dbReference type="NCBI Taxonomy" id="412755"/>
    <lineage>
        <taxon>unclassified sequences</taxon>
        <taxon>metagenomes</taxon>
        <taxon>ecological metagenomes</taxon>
    </lineage>
</organism>
<protein>
    <submittedName>
        <fullName evidence="1">Uncharacterized protein</fullName>
    </submittedName>
</protein>
<dbReference type="AlphaFoldDB" id="A0A0F9QFR6"/>
<name>A0A0F9QFR6_9ZZZZ</name>
<reference evidence="1" key="1">
    <citation type="journal article" date="2015" name="Nature">
        <title>Complex archaea that bridge the gap between prokaryotes and eukaryotes.</title>
        <authorList>
            <person name="Spang A."/>
            <person name="Saw J.H."/>
            <person name="Jorgensen S.L."/>
            <person name="Zaremba-Niedzwiedzka K."/>
            <person name="Martijn J."/>
            <person name="Lind A.E."/>
            <person name="van Eijk R."/>
            <person name="Schleper C."/>
            <person name="Guy L."/>
            <person name="Ettema T.J."/>
        </authorList>
    </citation>
    <scope>NUCLEOTIDE SEQUENCE</scope>
</reference>
<evidence type="ECO:0000313" key="1">
    <source>
        <dbReference type="EMBL" id="KKN35812.1"/>
    </source>
</evidence>